<dbReference type="InterPro" id="IPR001005">
    <property type="entry name" value="SANT/Myb"/>
</dbReference>
<dbReference type="Gene3D" id="1.10.10.60">
    <property type="entry name" value="Homeodomain-like"/>
    <property type="match status" value="1"/>
</dbReference>
<evidence type="ECO:0000256" key="1">
    <source>
        <dbReference type="ARBA" id="ARBA00023242"/>
    </source>
</evidence>
<keyword evidence="5" id="KW-1185">Reference proteome</keyword>
<dbReference type="InterPro" id="IPR052450">
    <property type="entry name" value="TRBD-Containing_Protein"/>
</dbReference>
<accession>A0A139AQ47</accession>
<name>A0A139AQ47_GONPJ</name>
<evidence type="ECO:0000313" key="5">
    <source>
        <dbReference type="Proteomes" id="UP000070544"/>
    </source>
</evidence>
<proteinExistence type="predicted"/>
<feature type="compositionally biased region" description="Polar residues" evidence="2">
    <location>
        <begin position="17"/>
        <end position="33"/>
    </location>
</feature>
<feature type="region of interest" description="Disordered" evidence="2">
    <location>
        <begin position="16"/>
        <end position="37"/>
    </location>
</feature>
<reference evidence="4 5" key="1">
    <citation type="journal article" date="2015" name="Genome Biol. Evol.">
        <title>Phylogenomic analyses indicate that early fungi evolved digesting cell walls of algal ancestors of land plants.</title>
        <authorList>
            <person name="Chang Y."/>
            <person name="Wang S."/>
            <person name="Sekimoto S."/>
            <person name="Aerts A.L."/>
            <person name="Choi C."/>
            <person name="Clum A."/>
            <person name="LaButti K.M."/>
            <person name="Lindquist E.A."/>
            <person name="Yee Ngan C."/>
            <person name="Ohm R.A."/>
            <person name="Salamov A.A."/>
            <person name="Grigoriev I.V."/>
            <person name="Spatafora J.W."/>
            <person name="Berbee M.L."/>
        </authorList>
    </citation>
    <scope>NUCLEOTIDE SEQUENCE [LARGE SCALE GENOMIC DNA]</scope>
    <source>
        <strain evidence="4 5">JEL478</strain>
    </source>
</reference>
<dbReference type="InterPro" id="IPR009057">
    <property type="entry name" value="Homeodomain-like_sf"/>
</dbReference>
<evidence type="ECO:0000313" key="4">
    <source>
        <dbReference type="EMBL" id="KXS18869.1"/>
    </source>
</evidence>
<feature type="domain" description="Myb-like" evidence="3">
    <location>
        <begin position="84"/>
        <end position="138"/>
    </location>
</feature>
<dbReference type="SUPFAM" id="SSF46689">
    <property type="entry name" value="Homeodomain-like"/>
    <property type="match status" value="1"/>
</dbReference>
<dbReference type="Proteomes" id="UP000070544">
    <property type="component" value="Unassembled WGS sequence"/>
</dbReference>
<dbReference type="EMBL" id="KQ965740">
    <property type="protein sequence ID" value="KXS18869.1"/>
    <property type="molecule type" value="Genomic_DNA"/>
</dbReference>
<dbReference type="PANTHER" id="PTHR46734:SF1">
    <property type="entry name" value="TELOMERIC REPEAT-BINDING FACTOR 1"/>
    <property type="match status" value="1"/>
</dbReference>
<dbReference type="SMART" id="SM00717">
    <property type="entry name" value="SANT"/>
    <property type="match status" value="1"/>
</dbReference>
<dbReference type="CDD" id="cd11660">
    <property type="entry name" value="SANT_TRF"/>
    <property type="match status" value="1"/>
</dbReference>
<evidence type="ECO:0000256" key="2">
    <source>
        <dbReference type="SAM" id="MobiDB-lite"/>
    </source>
</evidence>
<dbReference type="AlphaFoldDB" id="A0A139AQ47"/>
<dbReference type="OrthoDB" id="3366990at2759"/>
<keyword evidence="1" id="KW-0539">Nucleus</keyword>
<evidence type="ECO:0000259" key="3">
    <source>
        <dbReference type="SMART" id="SM00717"/>
    </source>
</evidence>
<protein>
    <recommendedName>
        <fullName evidence="3">Myb-like domain-containing protein</fullName>
    </recommendedName>
</protein>
<gene>
    <name evidence="4" type="ORF">M427DRAFT_178025</name>
</gene>
<sequence length="161" mass="18032">MGNKVLGFHALREKAMASSSSSAPNRATGSSSIMPRPSAGSIIDIDTPQKEFPVRGPVQYLDPVPPLPRAPPAQIIVKKKQPRQKKMWTQVEVDALERGLAKYGCGWREILYDIELGDILVNRSNVQLKDKARSEKERRIRNREALGVWEVASMLVFRLVV</sequence>
<organism evidence="4 5">
    <name type="scientific">Gonapodya prolifera (strain JEL478)</name>
    <name type="common">Monoblepharis prolifera</name>
    <dbReference type="NCBI Taxonomy" id="1344416"/>
    <lineage>
        <taxon>Eukaryota</taxon>
        <taxon>Fungi</taxon>
        <taxon>Fungi incertae sedis</taxon>
        <taxon>Chytridiomycota</taxon>
        <taxon>Chytridiomycota incertae sedis</taxon>
        <taxon>Monoblepharidomycetes</taxon>
        <taxon>Monoblepharidales</taxon>
        <taxon>Gonapodyaceae</taxon>
        <taxon>Gonapodya</taxon>
    </lineage>
</organism>
<dbReference type="PANTHER" id="PTHR46734">
    <property type="entry name" value="TELOMERIC REPEAT-BINDING FACTOR 1 TERF1"/>
    <property type="match status" value="1"/>
</dbReference>